<keyword evidence="2" id="KW-0548">Nucleotidyltransferase</keyword>
<dbReference type="Pfam" id="PF13177">
    <property type="entry name" value="DNA_pol3_delta2"/>
    <property type="match status" value="1"/>
</dbReference>
<dbReference type="InterPro" id="IPR027417">
    <property type="entry name" value="P-loop_NTPase"/>
</dbReference>
<accession>A0A7Y0U2K4</accession>
<dbReference type="Proteomes" id="UP000578252">
    <property type="component" value="Unassembled WGS sequence"/>
</dbReference>
<dbReference type="AlphaFoldDB" id="A0A7Y0U2K4"/>
<organism evidence="2 3">
    <name type="scientific">Mobiluncus mulieris</name>
    <dbReference type="NCBI Taxonomy" id="2052"/>
    <lineage>
        <taxon>Bacteria</taxon>
        <taxon>Bacillati</taxon>
        <taxon>Actinomycetota</taxon>
        <taxon>Actinomycetes</taxon>
        <taxon>Actinomycetales</taxon>
        <taxon>Actinomycetaceae</taxon>
        <taxon>Mobiluncus</taxon>
    </lineage>
</organism>
<dbReference type="InterPro" id="IPR050238">
    <property type="entry name" value="DNA_Rep/Repair_Clamp_Loader"/>
</dbReference>
<dbReference type="NCBIfam" id="NF005926">
    <property type="entry name" value="PRK07940.1"/>
    <property type="match status" value="1"/>
</dbReference>
<proteinExistence type="predicted"/>
<dbReference type="EC" id="2.7.7.7" evidence="2"/>
<feature type="region of interest" description="Disordered" evidence="1">
    <location>
        <begin position="63"/>
        <end position="101"/>
    </location>
</feature>
<keyword evidence="2" id="KW-0808">Transferase</keyword>
<name>A0A7Y0U2K4_9ACTO</name>
<sequence>MVKLVNEQYAVSPGGGVWAEVVAQPRVVAQLSRAAKAARALIASGTLNDSGDAVSRGAINSLAPHETTTPLNPETAAAGVKPTPGSDATPNPGADASQVAPPGVNLAAMTHAWLFVGPPGSGRSVAAKAFAAALVCEHPREAGCGTCRQCEAVRKGIHPDVTVMTTELVQVTVAEVKDLIRVAYQRPVRGAWRVIIVEDYDRVTEASSNVLLKAIEEPPERTVWLLCAPSASAVLPTIRSRCRLVQLAVPTASAVADLLVRRDEVEDPELAAAVAGESGAHIGRARALAKNPELRARRLRMLETVAGMRSASDACWTAAALVKYVSLEAGARQATDDEAEKSALLHSLGVNPDDPDFRPTREVKAQLKRLEESQKRRHKRLELDTWDRLLEDLGGFYRDAMVLDLGAKTALQNQVLEPLIRRFIAQGNDAKTNIARLEAIRQARWHLMHNGQPTLTMEALCLDLTAHKNDV</sequence>
<dbReference type="SUPFAM" id="SSF52540">
    <property type="entry name" value="P-loop containing nucleoside triphosphate hydrolases"/>
    <property type="match status" value="1"/>
</dbReference>
<dbReference type="EMBL" id="JABCUR010000010">
    <property type="protein sequence ID" value="NMW65816.1"/>
    <property type="molecule type" value="Genomic_DNA"/>
</dbReference>
<dbReference type="GO" id="GO:0006261">
    <property type="term" value="P:DNA-templated DNA replication"/>
    <property type="evidence" value="ECO:0007669"/>
    <property type="project" value="TreeGrafter"/>
</dbReference>
<dbReference type="Gene3D" id="3.40.50.300">
    <property type="entry name" value="P-loop containing nucleotide triphosphate hydrolases"/>
    <property type="match status" value="1"/>
</dbReference>
<evidence type="ECO:0000256" key="1">
    <source>
        <dbReference type="SAM" id="MobiDB-lite"/>
    </source>
</evidence>
<dbReference type="PANTHER" id="PTHR11669:SF8">
    <property type="entry name" value="DNA POLYMERASE III SUBUNIT DELTA"/>
    <property type="match status" value="1"/>
</dbReference>
<evidence type="ECO:0000313" key="3">
    <source>
        <dbReference type="Proteomes" id="UP000578252"/>
    </source>
</evidence>
<gene>
    <name evidence="2" type="ORF">HHJ78_09935</name>
</gene>
<dbReference type="PANTHER" id="PTHR11669">
    <property type="entry name" value="REPLICATION FACTOR C / DNA POLYMERASE III GAMMA-TAU SUBUNIT"/>
    <property type="match status" value="1"/>
</dbReference>
<comment type="caution">
    <text evidence="2">The sequence shown here is derived from an EMBL/GenBank/DDBJ whole genome shotgun (WGS) entry which is preliminary data.</text>
</comment>
<protein>
    <submittedName>
        <fullName evidence="2">DNA polymerase III subunit delta</fullName>
        <ecNumber evidence="2">2.7.7.7</ecNumber>
    </submittedName>
</protein>
<dbReference type="GO" id="GO:0003887">
    <property type="term" value="F:DNA-directed DNA polymerase activity"/>
    <property type="evidence" value="ECO:0007669"/>
    <property type="project" value="UniProtKB-EC"/>
</dbReference>
<reference evidence="2 3" key="1">
    <citation type="submission" date="2020-04" db="EMBL/GenBank/DDBJ databases">
        <title>Antimicrobial susceptibility and clonality of vaginal-derived multi-drug resistant Mobiluncus isolates in China.</title>
        <authorList>
            <person name="Zhang X."/>
        </authorList>
    </citation>
    <scope>NUCLEOTIDE SEQUENCE [LARGE SCALE GENOMIC DNA]</scope>
    <source>
        <strain evidence="2 3">13</strain>
    </source>
</reference>
<evidence type="ECO:0000313" key="2">
    <source>
        <dbReference type="EMBL" id="NMW65816.1"/>
    </source>
</evidence>